<accession>R8AM30</accession>
<dbReference type="HOGENOM" id="CLU_014322_2_3_6"/>
<dbReference type="InterPro" id="IPR002508">
    <property type="entry name" value="MurNAc-LAA_cat"/>
</dbReference>
<evidence type="ECO:0000256" key="7">
    <source>
        <dbReference type="ARBA" id="ARBA00022801"/>
    </source>
</evidence>
<feature type="region of interest" description="Disordered" evidence="9">
    <location>
        <begin position="492"/>
        <end position="526"/>
    </location>
</feature>
<keyword evidence="5" id="KW-0732">Signal</keyword>
<dbReference type="InterPro" id="IPR018392">
    <property type="entry name" value="LysM"/>
</dbReference>
<dbReference type="EMBL" id="AQQO01000361">
    <property type="protein sequence ID" value="EON87389.1"/>
    <property type="molecule type" value="Genomic_DNA"/>
</dbReference>
<feature type="compositionally biased region" description="Low complexity" evidence="9">
    <location>
        <begin position="133"/>
        <end position="145"/>
    </location>
</feature>
<dbReference type="GO" id="GO:0030288">
    <property type="term" value="C:outer membrane-bounded periplasmic space"/>
    <property type="evidence" value="ECO:0007669"/>
    <property type="project" value="TreeGrafter"/>
</dbReference>
<dbReference type="PATRIC" id="fig|1315976.3.peg.3044"/>
<dbReference type="SMART" id="SM00646">
    <property type="entry name" value="Ami_3"/>
    <property type="match status" value="1"/>
</dbReference>
<dbReference type="PROSITE" id="PS51782">
    <property type="entry name" value="LYSM"/>
    <property type="match status" value="4"/>
</dbReference>
<keyword evidence="6" id="KW-0574">Periplasm</keyword>
<dbReference type="AlphaFoldDB" id="R8AM30"/>
<feature type="region of interest" description="Disordered" evidence="9">
    <location>
        <begin position="571"/>
        <end position="601"/>
    </location>
</feature>
<keyword evidence="12" id="KW-1185">Reference proteome</keyword>
<reference evidence="11 12" key="1">
    <citation type="journal article" date="2013" name="Genome Announc.">
        <title>Genome Sequence of Plesiomonas shigelloides Strain 302-73 (Serotype O1).</title>
        <authorList>
            <person name="Pique N."/>
            <person name="Aquilini E."/>
            <person name="Alioto T."/>
            <person name="Minana-Galbis D."/>
            <person name="Tomas J.M."/>
        </authorList>
    </citation>
    <scope>NUCLEOTIDE SEQUENCE [LARGE SCALE GENOMIC DNA]</scope>
    <source>
        <strain evidence="11 12">302-73</strain>
    </source>
</reference>
<proteinExistence type="inferred from homology"/>
<dbReference type="GO" id="GO:0008745">
    <property type="term" value="F:N-acetylmuramoyl-L-alanine amidase activity"/>
    <property type="evidence" value="ECO:0007669"/>
    <property type="project" value="UniProtKB-EC"/>
</dbReference>
<feature type="domain" description="LysM" evidence="10">
    <location>
        <begin position="449"/>
        <end position="492"/>
    </location>
</feature>
<dbReference type="Gene3D" id="2.60.40.3500">
    <property type="match status" value="1"/>
</dbReference>
<evidence type="ECO:0000256" key="5">
    <source>
        <dbReference type="ARBA" id="ARBA00022729"/>
    </source>
</evidence>
<feature type="region of interest" description="Disordered" evidence="9">
    <location>
        <begin position="647"/>
        <end position="681"/>
    </location>
</feature>
<dbReference type="Proteomes" id="UP000014012">
    <property type="component" value="Unassembled WGS sequence"/>
</dbReference>
<evidence type="ECO:0000256" key="4">
    <source>
        <dbReference type="ARBA" id="ARBA00011901"/>
    </source>
</evidence>
<dbReference type="EC" id="3.5.1.28" evidence="4"/>
<evidence type="ECO:0000259" key="10">
    <source>
        <dbReference type="PROSITE" id="PS51782"/>
    </source>
</evidence>
<comment type="catalytic activity">
    <reaction evidence="1">
        <text>Hydrolyzes the link between N-acetylmuramoyl residues and L-amino acid residues in certain cell-wall glycopeptides.</text>
        <dbReference type="EC" id="3.5.1.28"/>
    </reaction>
</comment>
<comment type="caution">
    <text evidence="11">The sequence shown here is derived from an EMBL/GenBank/DDBJ whole genome shotgun (WGS) entry which is preliminary data.</text>
</comment>
<gene>
    <name evidence="11" type="ORF">PLESHI_15929</name>
</gene>
<feature type="domain" description="LysM" evidence="10">
    <location>
        <begin position="672"/>
        <end position="715"/>
    </location>
</feature>
<comment type="subcellular location">
    <subcellularLocation>
        <location evidence="2">Periplasm</location>
    </subcellularLocation>
</comment>
<dbReference type="SUPFAM" id="SSF53187">
    <property type="entry name" value="Zn-dependent exopeptidases"/>
    <property type="match status" value="1"/>
</dbReference>
<dbReference type="SMART" id="SM00257">
    <property type="entry name" value="LysM"/>
    <property type="match status" value="4"/>
</dbReference>
<dbReference type="Pfam" id="PF01476">
    <property type="entry name" value="LysM"/>
    <property type="match status" value="4"/>
</dbReference>
<evidence type="ECO:0000256" key="2">
    <source>
        <dbReference type="ARBA" id="ARBA00004418"/>
    </source>
</evidence>
<dbReference type="InterPro" id="IPR050695">
    <property type="entry name" value="N-acetylmuramoyl_amidase_3"/>
</dbReference>
<comment type="similarity">
    <text evidence="3">Belongs to the N-acetylmuramoyl-L-alanine amidase 3 family.</text>
</comment>
<dbReference type="Gene3D" id="3.40.630.40">
    <property type="entry name" value="Zn-dependent exopeptidases"/>
    <property type="match status" value="1"/>
</dbReference>
<evidence type="ECO:0000256" key="6">
    <source>
        <dbReference type="ARBA" id="ARBA00022764"/>
    </source>
</evidence>
<dbReference type="OrthoDB" id="9806267at2"/>
<feature type="compositionally biased region" description="Low complexity" evidence="9">
    <location>
        <begin position="574"/>
        <end position="595"/>
    </location>
</feature>
<dbReference type="CDD" id="cd00118">
    <property type="entry name" value="LysM"/>
    <property type="match status" value="4"/>
</dbReference>
<dbReference type="CDD" id="cd02696">
    <property type="entry name" value="MurNAc-LAA"/>
    <property type="match status" value="1"/>
</dbReference>
<dbReference type="Pfam" id="PF01520">
    <property type="entry name" value="Amidase_3"/>
    <property type="match status" value="1"/>
</dbReference>
<dbReference type="Pfam" id="PF11741">
    <property type="entry name" value="AMIN"/>
    <property type="match status" value="1"/>
</dbReference>
<dbReference type="PANTHER" id="PTHR30404:SF6">
    <property type="entry name" value="N-ACETYLMURAMOYL-L-ALANINE AMIDASE AMIB"/>
    <property type="match status" value="1"/>
</dbReference>
<name>R8AM30_PLESH</name>
<dbReference type="GO" id="GO:0071555">
    <property type="term" value="P:cell wall organization"/>
    <property type="evidence" value="ECO:0007669"/>
    <property type="project" value="UniProtKB-KW"/>
</dbReference>
<dbReference type="RefSeq" id="WP_010864776.1">
    <property type="nucleotide sequence ID" value="NZ_KB944511.1"/>
</dbReference>
<protein>
    <recommendedName>
        <fullName evidence="4">N-acetylmuramoyl-L-alanine amidase</fullName>
        <ecNumber evidence="4">3.5.1.28</ecNumber>
    </recommendedName>
</protein>
<evidence type="ECO:0000313" key="12">
    <source>
        <dbReference type="Proteomes" id="UP000014012"/>
    </source>
</evidence>
<dbReference type="GO" id="GO:0009253">
    <property type="term" value="P:peptidoglycan catabolic process"/>
    <property type="evidence" value="ECO:0007669"/>
    <property type="project" value="InterPro"/>
</dbReference>
<feature type="region of interest" description="Disordered" evidence="9">
    <location>
        <begin position="129"/>
        <end position="155"/>
    </location>
</feature>
<dbReference type="InterPro" id="IPR036779">
    <property type="entry name" value="LysM_dom_sf"/>
</dbReference>
<feature type="domain" description="LysM" evidence="10">
    <location>
        <begin position="601"/>
        <end position="644"/>
    </location>
</feature>
<feature type="compositionally biased region" description="Basic and acidic residues" evidence="9">
    <location>
        <begin position="650"/>
        <end position="670"/>
    </location>
</feature>
<keyword evidence="7" id="KW-0378">Hydrolase</keyword>
<evidence type="ECO:0000256" key="8">
    <source>
        <dbReference type="ARBA" id="ARBA00023316"/>
    </source>
</evidence>
<dbReference type="InterPro" id="IPR021731">
    <property type="entry name" value="AMIN_dom"/>
</dbReference>
<feature type="region of interest" description="Disordered" evidence="9">
    <location>
        <begin position="386"/>
        <end position="431"/>
    </location>
</feature>
<evidence type="ECO:0000256" key="3">
    <source>
        <dbReference type="ARBA" id="ARBA00010860"/>
    </source>
</evidence>
<evidence type="ECO:0000256" key="9">
    <source>
        <dbReference type="SAM" id="MobiDB-lite"/>
    </source>
</evidence>
<dbReference type="SUPFAM" id="SSF54106">
    <property type="entry name" value="LysM domain"/>
    <property type="match status" value="4"/>
</dbReference>
<evidence type="ECO:0000313" key="11">
    <source>
        <dbReference type="EMBL" id="EON87389.1"/>
    </source>
</evidence>
<feature type="domain" description="LysM" evidence="10">
    <location>
        <begin position="530"/>
        <end position="573"/>
    </location>
</feature>
<dbReference type="STRING" id="703.SAMEA2665130_02741"/>
<organism evidence="11 12">
    <name type="scientific">Plesiomonas shigelloides 302-73</name>
    <dbReference type="NCBI Taxonomy" id="1315976"/>
    <lineage>
        <taxon>Bacteria</taxon>
        <taxon>Pseudomonadati</taxon>
        <taxon>Pseudomonadota</taxon>
        <taxon>Gammaproteobacteria</taxon>
        <taxon>Enterobacterales</taxon>
        <taxon>Enterobacteriaceae</taxon>
        <taxon>Plesiomonas</taxon>
    </lineage>
</organism>
<feature type="compositionally biased region" description="Low complexity" evidence="9">
    <location>
        <begin position="512"/>
        <end position="526"/>
    </location>
</feature>
<dbReference type="Gene3D" id="3.10.350.10">
    <property type="entry name" value="LysM domain"/>
    <property type="match status" value="4"/>
</dbReference>
<evidence type="ECO:0000256" key="1">
    <source>
        <dbReference type="ARBA" id="ARBA00001561"/>
    </source>
</evidence>
<dbReference type="PANTHER" id="PTHR30404">
    <property type="entry name" value="N-ACETYLMURAMOYL-L-ALANINE AMIDASE"/>
    <property type="match status" value="1"/>
</dbReference>
<sequence length="718" mass="77691">MWIKPRWPLALGLLLWSIGLPLWAAVLTDIAVRDGSGGSNQVTLSFSGKPTYGYFSLSGPDRLVLDLRNTRKEMSLPKRYRGKLVETIRTSTPPQGGTLRLVMELSQRVNAKAVTESRGGNKYQVVLTIKPQSGSSRSSATTNSRQELRSTPGRSSERIVIAIDPGHGGQDPGAIGKNGLREKQVTIAIATKLRDLLNRDGNFKAVMTRERDYFISVGGRSEIARGKDAQLLVSIHADAAPNRSAKGASVWVLSNRRANSEMGRWLEDHEKQSELLGGAGEVLSGNNNDRYLSQTVLDLQFGHSQRVGYDVASRVLREMGRISPLHKRRPEHASLGVLRSPDIPSLLVETGFISNPTEERLLGSSSHQTKVATAIYHGIRSYYRDHPAARSTPAPQPPARSSSVSQPEPVRSSASSSASSKAPVVDIDQPGPIVEKAPVKVSSSAAKAQVHVVKRGETLTRIAEQYDTDVATLKRLNRMKSGELLVGQKLKLPSAASSSSAEVTESRPRPPVVDQPEPVVDSRAAASATSVHTVTRGETLLRIAEKYDTTLAELRSLNNLKRDQVNVGQKLKVPSGKAASAPVSSKSAPDSSKAPSRGKLEVYQVQRGDTLGKIAARYAVSMETIKFANQMHNNQVQVGQKLKIPLDGAAPKESDQDSGKASSKSKESARPSHHKVKAGETLSGIADRYGVGLSQLRKYNHLKSDQVNVGQSLKIPQE</sequence>
<dbReference type="FunFam" id="3.40.630.40:FF:000003">
    <property type="entry name" value="N-acetylmuramoyl-L-alanine amidase AmiB"/>
    <property type="match status" value="1"/>
</dbReference>
<keyword evidence="8" id="KW-0961">Cell wall biogenesis/degradation</keyword>